<accession>A0A9X6GC01</accession>
<gene>
    <name evidence="2" type="ORF">BLX06_33745</name>
</gene>
<feature type="transmembrane region" description="Helical" evidence="1">
    <location>
        <begin position="12"/>
        <end position="38"/>
    </location>
</feature>
<proteinExistence type="predicted"/>
<dbReference type="EMBL" id="MUAU01000312">
    <property type="protein sequence ID" value="OOR70919.1"/>
    <property type="molecule type" value="Genomic_DNA"/>
</dbReference>
<organism evidence="2 3">
    <name type="scientific">Bacillus cereus</name>
    <dbReference type="NCBI Taxonomy" id="1396"/>
    <lineage>
        <taxon>Bacteria</taxon>
        <taxon>Bacillati</taxon>
        <taxon>Bacillota</taxon>
        <taxon>Bacilli</taxon>
        <taxon>Bacillales</taxon>
        <taxon>Bacillaceae</taxon>
        <taxon>Bacillus</taxon>
        <taxon>Bacillus cereus group</taxon>
    </lineage>
</organism>
<protein>
    <submittedName>
        <fullName evidence="2">Uncharacterized protein</fullName>
    </submittedName>
</protein>
<reference evidence="2 3" key="1">
    <citation type="submission" date="2017-01" db="EMBL/GenBank/DDBJ databases">
        <title>Bacillus cereus isolates.</title>
        <authorList>
            <person name="Beno S.M."/>
        </authorList>
    </citation>
    <scope>NUCLEOTIDE SEQUENCE [LARGE SCALE GENOMIC DNA]</scope>
    <source>
        <strain evidence="2 3">FSL K6-1030</strain>
    </source>
</reference>
<comment type="caution">
    <text evidence="2">The sequence shown here is derived from an EMBL/GenBank/DDBJ whole genome shotgun (WGS) entry which is preliminary data.</text>
</comment>
<evidence type="ECO:0000313" key="2">
    <source>
        <dbReference type="EMBL" id="OOR70919.1"/>
    </source>
</evidence>
<sequence length="90" mass="9459">MTYVMKQDMRKLVFAILGIVLIGYFFSILGQANIIMVLEENGISCPKWLAQSLTTVGSVYGVQSAILSALGVAIAPWLALAIAGLGASGL</sequence>
<dbReference type="Proteomes" id="UP000190641">
    <property type="component" value="Unassembled WGS sequence"/>
</dbReference>
<name>A0A9X6GC01_BACCE</name>
<keyword evidence="1" id="KW-0812">Transmembrane</keyword>
<feature type="transmembrane region" description="Helical" evidence="1">
    <location>
        <begin position="58"/>
        <end position="85"/>
    </location>
</feature>
<keyword evidence="1" id="KW-1133">Transmembrane helix</keyword>
<evidence type="ECO:0000313" key="3">
    <source>
        <dbReference type="Proteomes" id="UP000190641"/>
    </source>
</evidence>
<keyword evidence="1" id="KW-0472">Membrane</keyword>
<dbReference type="RefSeq" id="WP_072193174.1">
    <property type="nucleotide sequence ID" value="NZ_MUAU01000312.1"/>
</dbReference>
<dbReference type="AlphaFoldDB" id="A0A9X6GC01"/>
<evidence type="ECO:0000256" key="1">
    <source>
        <dbReference type="SAM" id="Phobius"/>
    </source>
</evidence>